<comment type="catalytic activity">
    <reaction evidence="17 18">
        <text>a ubiquinone + NADH + 5 H(+)(in) = a ubiquinol + NAD(+) + 4 H(+)(out)</text>
        <dbReference type="Rhea" id="RHEA:29091"/>
        <dbReference type="Rhea" id="RHEA-COMP:9565"/>
        <dbReference type="Rhea" id="RHEA-COMP:9566"/>
        <dbReference type="ChEBI" id="CHEBI:15378"/>
        <dbReference type="ChEBI" id="CHEBI:16389"/>
        <dbReference type="ChEBI" id="CHEBI:17976"/>
        <dbReference type="ChEBI" id="CHEBI:57540"/>
        <dbReference type="ChEBI" id="CHEBI:57945"/>
        <dbReference type="EC" id="7.1.1.2"/>
    </reaction>
</comment>
<dbReference type="GO" id="GO:0005743">
    <property type="term" value="C:mitochondrial inner membrane"/>
    <property type="evidence" value="ECO:0007669"/>
    <property type="project" value="UniProtKB-SubCell"/>
</dbReference>
<feature type="transmembrane region" description="Helical" evidence="18">
    <location>
        <begin position="152"/>
        <end position="172"/>
    </location>
</feature>
<dbReference type="PANTHER" id="PTHR46552">
    <property type="entry name" value="NADH-UBIQUINONE OXIDOREDUCTASE CHAIN 2"/>
    <property type="match status" value="1"/>
</dbReference>
<dbReference type="InterPro" id="IPR050175">
    <property type="entry name" value="Complex_I_Subunit_2"/>
</dbReference>
<evidence type="ECO:0000256" key="12">
    <source>
        <dbReference type="ARBA" id="ARBA00022989"/>
    </source>
</evidence>
<evidence type="ECO:0000256" key="16">
    <source>
        <dbReference type="ARBA" id="ARBA00023136"/>
    </source>
</evidence>
<comment type="function">
    <text evidence="1">Core subunit of the mitochondrial membrane respiratory chain NADH dehydrogenase (Complex I) that is believed to belong to the minimal assembly required for catalysis. Complex I functions in the transfer of electrons from NADH to the respiratory chain. The immediate electron acceptor for the enzyme is believed to be ubiquinone.</text>
</comment>
<feature type="domain" description="NADH:quinone oxidoreductase/Mrp antiporter transmembrane" evidence="19">
    <location>
        <begin position="32"/>
        <end position="290"/>
    </location>
</feature>
<evidence type="ECO:0000259" key="19">
    <source>
        <dbReference type="Pfam" id="PF00361"/>
    </source>
</evidence>
<dbReference type="AlphaFoldDB" id="A0A126TFF4"/>
<accession>A0A126TFF4</accession>
<keyword evidence="16 18" id="KW-0472">Membrane</keyword>
<evidence type="ECO:0000256" key="5">
    <source>
        <dbReference type="ARBA" id="ARBA00021008"/>
    </source>
</evidence>
<evidence type="ECO:0000256" key="4">
    <source>
        <dbReference type="ARBA" id="ARBA00012944"/>
    </source>
</evidence>
<gene>
    <name evidence="20" type="primary">ND2</name>
</gene>
<evidence type="ECO:0000256" key="9">
    <source>
        <dbReference type="ARBA" id="ARBA00022792"/>
    </source>
</evidence>
<feature type="transmembrane region" description="Helical" evidence="18">
    <location>
        <begin position="66"/>
        <end position="87"/>
    </location>
</feature>
<evidence type="ECO:0000256" key="1">
    <source>
        <dbReference type="ARBA" id="ARBA00003257"/>
    </source>
</evidence>
<feature type="transmembrane region" description="Helical" evidence="18">
    <location>
        <begin position="240"/>
        <end position="259"/>
    </location>
</feature>
<keyword evidence="13 18" id="KW-0520">NAD</keyword>
<dbReference type="EC" id="7.1.1.2" evidence="4 18"/>
<feature type="transmembrane region" description="Helical" evidence="18">
    <location>
        <begin position="126"/>
        <end position="146"/>
    </location>
</feature>
<organism evidence="20">
    <name type="scientific">Hydrophilidae sp. BMNH 1274334</name>
    <dbReference type="NCBI Taxonomy" id="1796514"/>
    <lineage>
        <taxon>Eukaryota</taxon>
        <taxon>Metazoa</taxon>
        <taxon>Ecdysozoa</taxon>
        <taxon>Arthropoda</taxon>
        <taxon>Hexapoda</taxon>
        <taxon>Insecta</taxon>
        <taxon>Pterygota</taxon>
        <taxon>Neoptera</taxon>
        <taxon>Endopterygota</taxon>
        <taxon>Coleoptera</taxon>
        <taxon>Polyphaga</taxon>
        <taxon>Staphyliniformia</taxon>
        <taxon>Hydrophilidae</taxon>
    </lineage>
</organism>
<keyword evidence="7 18" id="KW-0679">Respiratory chain</keyword>
<comment type="similarity">
    <text evidence="3 18">Belongs to the complex I subunit 2 family.</text>
</comment>
<feature type="transmembrane region" description="Helical" evidence="18">
    <location>
        <begin position="320"/>
        <end position="342"/>
    </location>
</feature>
<feature type="transmembrane region" description="Helical" evidence="18">
    <location>
        <begin position="279"/>
        <end position="299"/>
    </location>
</feature>
<keyword evidence="8 18" id="KW-0812">Transmembrane</keyword>
<dbReference type="InterPro" id="IPR003917">
    <property type="entry name" value="NADH_UbQ_OxRdtase_chain2"/>
</dbReference>
<keyword evidence="14 18" id="KW-0830">Ubiquinone</keyword>
<dbReference type="InterPro" id="IPR001750">
    <property type="entry name" value="ND/Mrp_TM"/>
</dbReference>
<evidence type="ECO:0000313" key="20">
    <source>
        <dbReference type="EMBL" id="AML26294.1"/>
    </source>
</evidence>
<geneLocation type="mitochondrion" evidence="20"/>
<keyword evidence="15 18" id="KW-0496">Mitochondrion</keyword>
<dbReference type="PRINTS" id="PR01436">
    <property type="entry name" value="NADHDHGNASE2"/>
</dbReference>
<evidence type="ECO:0000256" key="15">
    <source>
        <dbReference type="ARBA" id="ARBA00023128"/>
    </source>
</evidence>
<comment type="function">
    <text evidence="18">Core subunit of the mitochondrial membrane respiratory chain NADH dehydrogenase (Complex I) which catalyzes electron transfer from NADH through the respiratory chain, using ubiquinone as an electron acceptor. Essential for the catalytic activity and assembly of complex I.</text>
</comment>
<evidence type="ECO:0000256" key="13">
    <source>
        <dbReference type="ARBA" id="ARBA00023027"/>
    </source>
</evidence>
<evidence type="ECO:0000256" key="14">
    <source>
        <dbReference type="ARBA" id="ARBA00023075"/>
    </source>
</evidence>
<feature type="transmembrane region" description="Helical" evidence="18">
    <location>
        <begin position="35"/>
        <end position="54"/>
    </location>
</feature>
<keyword evidence="6" id="KW-0813">Transport</keyword>
<evidence type="ECO:0000256" key="2">
    <source>
        <dbReference type="ARBA" id="ARBA00004448"/>
    </source>
</evidence>
<evidence type="ECO:0000256" key="11">
    <source>
        <dbReference type="ARBA" id="ARBA00022982"/>
    </source>
</evidence>
<dbReference type="PANTHER" id="PTHR46552:SF1">
    <property type="entry name" value="NADH-UBIQUINONE OXIDOREDUCTASE CHAIN 2"/>
    <property type="match status" value="1"/>
</dbReference>
<dbReference type="GO" id="GO:0008137">
    <property type="term" value="F:NADH dehydrogenase (ubiquinone) activity"/>
    <property type="evidence" value="ECO:0007669"/>
    <property type="project" value="UniProtKB-EC"/>
</dbReference>
<reference evidence="20" key="1">
    <citation type="submission" date="2015-09" db="EMBL/GenBank/DDBJ databases">
        <title>Capturing the unknown biodiversity of arthropods in tropical forests using metagenomics.</title>
        <authorList>
            <person name="Andujar C."/>
            <person name="Creedy T.J."/>
            <person name="Garner B."/>
            <person name="Canty R."/>
            <person name="Warner H.B."/>
            <person name="Lipecki J."/>
            <person name="Crampton-Platt A."/>
            <person name="Gabrielli M."/>
            <person name="Croydon-Veleslavov I.A."/>
            <person name="Lim J.L."/>
            <person name="Linard B."/>
            <person name="Vogler A."/>
        </authorList>
    </citation>
    <scope>NUCLEOTIDE SEQUENCE</scope>
</reference>
<evidence type="ECO:0000256" key="3">
    <source>
        <dbReference type="ARBA" id="ARBA00007012"/>
    </source>
</evidence>
<name>A0A126TFF4_9COLE</name>
<feature type="transmembrane region" description="Helical" evidence="18">
    <location>
        <begin position="203"/>
        <end position="228"/>
    </location>
</feature>
<comment type="subcellular location">
    <subcellularLocation>
        <location evidence="2 18">Mitochondrion inner membrane</location>
        <topology evidence="2 18">Multi-pass membrane protein</topology>
    </subcellularLocation>
</comment>
<dbReference type="EMBL" id="KT696220">
    <property type="protein sequence ID" value="AML26294.1"/>
    <property type="molecule type" value="Genomic_DNA"/>
</dbReference>
<protein>
    <recommendedName>
        <fullName evidence="5 18">NADH-ubiquinone oxidoreductase chain 2</fullName>
        <ecNumber evidence="4 18">7.1.1.2</ecNumber>
    </recommendedName>
</protein>
<evidence type="ECO:0000256" key="18">
    <source>
        <dbReference type="RuleBase" id="RU003403"/>
    </source>
</evidence>
<proteinExistence type="inferred from homology"/>
<evidence type="ECO:0000256" key="7">
    <source>
        <dbReference type="ARBA" id="ARBA00022660"/>
    </source>
</evidence>
<dbReference type="GO" id="GO:0006120">
    <property type="term" value="P:mitochondrial electron transport, NADH to ubiquinone"/>
    <property type="evidence" value="ECO:0007669"/>
    <property type="project" value="InterPro"/>
</dbReference>
<keyword evidence="12 18" id="KW-1133">Transmembrane helix</keyword>
<sequence>MKVLILFFLIYPLYKILFLSSLTLSTMISISSQSWLGMWIGLEINLLSFIPLMNEKMNLMSTESSIKYFIIQALASTFILMSIMMFFNTSPSIKNEYISMMFNSALFMKMGAAPFHFWFPEMIEGLNWFNSLILLTWQKIAPLIILSYKIQTFMMIFVIISCMMISGIMGLNQISLRKILAYSSINHLGWMISTMTFNQTIWFIYFLVYSIMTINIIITLKSLNIFFLKQLFYHMKNNKMIKIFFISNFLSLGGLPPFIGFLPKWITIWSLVANNMYTLAFSMIMFTLITLFIYIRLTFSSLMLSYSEIQMFNKNKNYKFWVILINFISILGLMIMTMMLTLI</sequence>
<evidence type="ECO:0000256" key="10">
    <source>
        <dbReference type="ARBA" id="ARBA00022967"/>
    </source>
</evidence>
<evidence type="ECO:0000256" key="17">
    <source>
        <dbReference type="ARBA" id="ARBA00049551"/>
    </source>
</evidence>
<keyword evidence="10 18" id="KW-1278">Translocase</keyword>
<feature type="transmembrane region" description="Helical" evidence="18">
    <location>
        <begin position="99"/>
        <end position="119"/>
    </location>
</feature>
<keyword evidence="9 18" id="KW-0999">Mitochondrion inner membrane</keyword>
<feature type="transmembrane region" description="Helical" evidence="18">
    <location>
        <begin position="179"/>
        <end position="197"/>
    </location>
</feature>
<keyword evidence="11 18" id="KW-0249">Electron transport</keyword>
<evidence type="ECO:0000256" key="6">
    <source>
        <dbReference type="ARBA" id="ARBA00022448"/>
    </source>
</evidence>
<evidence type="ECO:0000256" key="8">
    <source>
        <dbReference type="ARBA" id="ARBA00022692"/>
    </source>
</evidence>
<dbReference type="Pfam" id="PF00361">
    <property type="entry name" value="Proton_antipo_M"/>
    <property type="match status" value="1"/>
</dbReference>